<dbReference type="OrthoDB" id="2751783at2759"/>
<dbReference type="InParanoid" id="K5UR69"/>
<gene>
    <name evidence="6" type="ORF">PHACADRAFT_198408</name>
</gene>
<evidence type="ECO:0000256" key="4">
    <source>
        <dbReference type="ARBA" id="ARBA00023136"/>
    </source>
</evidence>
<dbReference type="GO" id="GO:0022857">
    <property type="term" value="F:transmembrane transporter activity"/>
    <property type="evidence" value="ECO:0007669"/>
    <property type="project" value="TreeGrafter"/>
</dbReference>
<dbReference type="GO" id="GO:0005886">
    <property type="term" value="C:plasma membrane"/>
    <property type="evidence" value="ECO:0007669"/>
    <property type="project" value="TreeGrafter"/>
</dbReference>
<evidence type="ECO:0000313" key="7">
    <source>
        <dbReference type="Proteomes" id="UP000008370"/>
    </source>
</evidence>
<dbReference type="KEGG" id="pco:PHACADRAFT_198408"/>
<dbReference type="Proteomes" id="UP000008370">
    <property type="component" value="Unassembled WGS sequence"/>
</dbReference>
<dbReference type="EMBL" id="JH930475">
    <property type="protein sequence ID" value="EKM52346.1"/>
    <property type="molecule type" value="Genomic_DNA"/>
</dbReference>
<sequence>MPVYFQACRDASPIRSAVDTLGLCLTVRPALIISGIVIAATKTYHAQLVVVGALSTLTTDSSTAHGIGFLIIMGIGSGIFYSAAYFPVLAPLPASENSHALALFACFRSFAGVWGVTIGTAVLQTQLTHRLPAAFLAQFPGGISLAYDAVAAIRMLEEPLKQEVRVAFAQSLRIVWEVSIGIVGLGFLSTLLMKGLPLHTQMDEKWALEAANAARPVGVELEPTEKPNGTVQQQANR</sequence>
<dbReference type="AlphaFoldDB" id="K5UR69"/>
<name>K5UR69_PHACS</name>
<dbReference type="GeneID" id="18911326"/>
<evidence type="ECO:0000256" key="1">
    <source>
        <dbReference type="ARBA" id="ARBA00004141"/>
    </source>
</evidence>
<accession>K5UR69</accession>
<organism evidence="6 7">
    <name type="scientific">Phanerochaete carnosa (strain HHB-10118-sp)</name>
    <name type="common">White-rot fungus</name>
    <name type="synonym">Peniophora carnosa</name>
    <dbReference type="NCBI Taxonomy" id="650164"/>
    <lineage>
        <taxon>Eukaryota</taxon>
        <taxon>Fungi</taxon>
        <taxon>Dikarya</taxon>
        <taxon>Basidiomycota</taxon>
        <taxon>Agaricomycotina</taxon>
        <taxon>Agaricomycetes</taxon>
        <taxon>Polyporales</taxon>
        <taxon>Phanerochaetaceae</taxon>
        <taxon>Phanerochaete</taxon>
    </lineage>
</organism>
<dbReference type="PANTHER" id="PTHR23501">
    <property type="entry name" value="MAJOR FACILITATOR SUPERFAMILY"/>
    <property type="match status" value="1"/>
</dbReference>
<keyword evidence="4 5" id="KW-0472">Membrane</keyword>
<feature type="transmembrane region" description="Helical" evidence="5">
    <location>
        <begin position="135"/>
        <end position="154"/>
    </location>
</feature>
<feature type="transmembrane region" description="Helical" evidence="5">
    <location>
        <begin position="66"/>
        <end position="88"/>
    </location>
</feature>
<evidence type="ECO:0000256" key="3">
    <source>
        <dbReference type="ARBA" id="ARBA00022989"/>
    </source>
</evidence>
<dbReference type="HOGENOM" id="CLU_000960_12_0_1"/>
<evidence type="ECO:0000256" key="5">
    <source>
        <dbReference type="SAM" id="Phobius"/>
    </source>
</evidence>
<dbReference type="InterPro" id="IPR036259">
    <property type="entry name" value="MFS_trans_sf"/>
</dbReference>
<keyword evidence="3 5" id="KW-1133">Transmembrane helix</keyword>
<protein>
    <recommendedName>
        <fullName evidence="8">Major facilitator superfamily (MFS) profile domain-containing protein</fullName>
    </recommendedName>
</protein>
<feature type="transmembrane region" description="Helical" evidence="5">
    <location>
        <begin position="174"/>
        <end position="193"/>
    </location>
</feature>
<reference evidence="6 7" key="1">
    <citation type="journal article" date="2012" name="BMC Genomics">
        <title>Comparative genomics of the white-rot fungi, Phanerochaete carnosa and P. chrysosporium, to elucidate the genetic basis of the distinct wood types they colonize.</title>
        <authorList>
            <person name="Suzuki H."/>
            <person name="MacDonald J."/>
            <person name="Syed K."/>
            <person name="Salamov A."/>
            <person name="Hori C."/>
            <person name="Aerts A."/>
            <person name="Henrissat B."/>
            <person name="Wiebenga A."/>
            <person name="vanKuyk P.A."/>
            <person name="Barry K."/>
            <person name="Lindquist E."/>
            <person name="LaButti K."/>
            <person name="Lapidus A."/>
            <person name="Lucas S."/>
            <person name="Coutinho P."/>
            <person name="Gong Y."/>
            <person name="Samejima M."/>
            <person name="Mahadevan R."/>
            <person name="Abou-Zaid M."/>
            <person name="de Vries R.P."/>
            <person name="Igarashi K."/>
            <person name="Yadav J.S."/>
            <person name="Grigoriev I.V."/>
            <person name="Master E.R."/>
        </authorList>
    </citation>
    <scope>NUCLEOTIDE SEQUENCE [LARGE SCALE GENOMIC DNA]</scope>
    <source>
        <strain evidence="6 7">HHB-10118-sp</strain>
    </source>
</reference>
<keyword evidence="7" id="KW-1185">Reference proteome</keyword>
<feature type="transmembrane region" description="Helical" evidence="5">
    <location>
        <begin position="100"/>
        <end position="123"/>
    </location>
</feature>
<evidence type="ECO:0000313" key="6">
    <source>
        <dbReference type="EMBL" id="EKM52346.1"/>
    </source>
</evidence>
<proteinExistence type="predicted"/>
<comment type="subcellular location">
    <subcellularLocation>
        <location evidence="1">Membrane</location>
        <topology evidence="1">Multi-pass membrane protein</topology>
    </subcellularLocation>
</comment>
<dbReference type="PANTHER" id="PTHR23501:SF102">
    <property type="entry name" value="DRUG TRANSPORTER, PUTATIVE (AFU_ORTHOLOGUE AFUA_3G08530)-RELATED"/>
    <property type="match status" value="1"/>
</dbReference>
<evidence type="ECO:0008006" key="8">
    <source>
        <dbReference type="Google" id="ProtNLM"/>
    </source>
</evidence>
<dbReference type="SUPFAM" id="SSF103473">
    <property type="entry name" value="MFS general substrate transporter"/>
    <property type="match status" value="1"/>
</dbReference>
<dbReference type="RefSeq" id="XP_007398695.1">
    <property type="nucleotide sequence ID" value="XM_007398633.1"/>
</dbReference>
<keyword evidence="2 5" id="KW-0812">Transmembrane</keyword>
<evidence type="ECO:0000256" key="2">
    <source>
        <dbReference type="ARBA" id="ARBA00022692"/>
    </source>
</evidence>